<gene>
    <name evidence="2" type="ORF">AAT19DRAFT_15338</name>
</gene>
<sequence length="222" mass="23302">MEDHEPYEPADAILASPPLPREPPEKRAETSAAGGTGGVEVELAAGAGVAGAVDAGDGSGFGVVVADAGACSRTEFRRWRAVFSFSRFEATSSSAPPPASDPACRSRVPSPPRTTAILRPPVHTSSCRGCRWPGRASASLRLLRRGRRPSRRRRGGRQSRSPPSPSAQRESRGSKERGREGWQARPFGDGRERGTMRRSGGSVDAEGAGGTRRCAGVGSVSV</sequence>
<evidence type="ECO:0000256" key="1">
    <source>
        <dbReference type="SAM" id="MobiDB-lite"/>
    </source>
</evidence>
<proteinExistence type="predicted"/>
<accession>A0A2T0A6X0</accession>
<reference evidence="2 3" key="1">
    <citation type="journal article" date="2018" name="Elife">
        <title>Functional genomics of lipid metabolism in the oleaginous yeast Rhodosporidium toruloides.</title>
        <authorList>
            <person name="Coradetti S.T."/>
            <person name="Pinel D."/>
            <person name="Geiselman G."/>
            <person name="Ito M."/>
            <person name="Mondo S."/>
            <person name="Reilly M.C."/>
            <person name="Cheng Y.F."/>
            <person name="Bauer S."/>
            <person name="Grigoriev I."/>
            <person name="Gladden J.M."/>
            <person name="Simmons B.A."/>
            <person name="Brem R."/>
            <person name="Arkin A.P."/>
            <person name="Skerker J.M."/>
        </authorList>
    </citation>
    <scope>NUCLEOTIDE SEQUENCE [LARGE SCALE GENOMIC DNA]</scope>
    <source>
        <strain evidence="2 3">NBRC 0880</strain>
    </source>
</reference>
<feature type="compositionally biased region" description="Basic residues" evidence="1">
    <location>
        <begin position="142"/>
        <end position="157"/>
    </location>
</feature>
<organism evidence="2 3">
    <name type="scientific">Rhodotorula toruloides</name>
    <name type="common">Yeast</name>
    <name type="synonym">Rhodosporidium toruloides</name>
    <dbReference type="NCBI Taxonomy" id="5286"/>
    <lineage>
        <taxon>Eukaryota</taxon>
        <taxon>Fungi</taxon>
        <taxon>Dikarya</taxon>
        <taxon>Basidiomycota</taxon>
        <taxon>Pucciniomycotina</taxon>
        <taxon>Microbotryomycetes</taxon>
        <taxon>Sporidiobolales</taxon>
        <taxon>Sporidiobolaceae</taxon>
        <taxon>Rhodotorula</taxon>
    </lineage>
</organism>
<protein>
    <submittedName>
        <fullName evidence="2">Uncharacterized protein</fullName>
    </submittedName>
</protein>
<dbReference type="EMBL" id="LCTV02000007">
    <property type="protein sequence ID" value="PRQ73771.1"/>
    <property type="molecule type" value="Genomic_DNA"/>
</dbReference>
<dbReference type="AlphaFoldDB" id="A0A2T0A6X0"/>
<feature type="region of interest" description="Disordered" evidence="1">
    <location>
        <begin position="1"/>
        <end position="37"/>
    </location>
</feature>
<evidence type="ECO:0000313" key="3">
    <source>
        <dbReference type="Proteomes" id="UP000239560"/>
    </source>
</evidence>
<feature type="compositionally biased region" description="Basic and acidic residues" evidence="1">
    <location>
        <begin position="169"/>
        <end position="195"/>
    </location>
</feature>
<comment type="caution">
    <text evidence="2">The sequence shown here is derived from an EMBL/GenBank/DDBJ whole genome shotgun (WGS) entry which is preliminary data.</text>
</comment>
<feature type="region of interest" description="Disordered" evidence="1">
    <location>
        <begin position="88"/>
        <end position="222"/>
    </location>
</feature>
<name>A0A2T0A6X0_RHOTO</name>
<dbReference type="Proteomes" id="UP000239560">
    <property type="component" value="Unassembled WGS sequence"/>
</dbReference>
<evidence type="ECO:0000313" key="2">
    <source>
        <dbReference type="EMBL" id="PRQ73771.1"/>
    </source>
</evidence>